<keyword evidence="3" id="KW-0804">Transcription</keyword>
<dbReference type="AlphaFoldDB" id="A0A371JYV9"/>
<dbReference type="InterPro" id="IPR050204">
    <property type="entry name" value="AraC_XylS_family_regulators"/>
</dbReference>
<keyword evidence="2" id="KW-0238">DNA-binding</keyword>
<dbReference type="EMBL" id="QTSU01000002">
    <property type="protein sequence ID" value="RDZ26863.1"/>
    <property type="molecule type" value="Genomic_DNA"/>
</dbReference>
<feature type="domain" description="HTH araC/xylS-type" evidence="5">
    <location>
        <begin position="289"/>
        <end position="387"/>
    </location>
</feature>
<dbReference type="PANTHER" id="PTHR46796">
    <property type="entry name" value="HTH-TYPE TRANSCRIPTIONAL ACTIVATOR RHAS-RELATED"/>
    <property type="match status" value="1"/>
</dbReference>
<evidence type="ECO:0000259" key="5">
    <source>
        <dbReference type="PROSITE" id="PS01124"/>
    </source>
</evidence>
<keyword evidence="1" id="KW-0805">Transcription regulation</keyword>
<dbReference type="InterPro" id="IPR018060">
    <property type="entry name" value="HTH_AraC"/>
</dbReference>
<dbReference type="Pfam" id="PF12833">
    <property type="entry name" value="HTH_18"/>
    <property type="match status" value="1"/>
</dbReference>
<dbReference type="SUPFAM" id="SSF46689">
    <property type="entry name" value="Homeodomain-like"/>
    <property type="match status" value="2"/>
</dbReference>
<dbReference type="InterPro" id="IPR009057">
    <property type="entry name" value="Homeodomain-like_sf"/>
</dbReference>
<sequence>MLRGGPGTARRARQDQTLRRPRCSSSLSRSKVDASSGAQENTGQRTLRPQACPGHARAPFFPRSPRPPIGSIASAEIGSPARARGWLGWLQRRRTRHRPTSPDMSLRYHALRFAENLDLHEHGGDRLHLVRAAARGAQLELPAQWLSYCLPLSGRLRCESLDSSWELDAGHAQLWREGPLRIGARQPCGWLVLAGSAAAWAPYLRQRHDDATEPLSADLFPWEGPAARELRRLTVRLTRRARDRDHDLAPLLEALSAALLDQQRDLHARLHRCSGRTLRRRQQTLLRLLRVQHLIRRHPDARLDLARLARSASYSPCHLIRIYRDVFDETPTEYAARLRADRAWRMVRETRMPVCEITEALGFESQSAFCRAFKHSFGLTATEARRLDCQAA</sequence>
<protein>
    <submittedName>
        <fullName evidence="6">AraC family transcriptional regulator</fullName>
    </submittedName>
</protein>
<dbReference type="GO" id="GO:0003700">
    <property type="term" value="F:DNA-binding transcription factor activity"/>
    <property type="evidence" value="ECO:0007669"/>
    <property type="project" value="InterPro"/>
</dbReference>
<evidence type="ECO:0000256" key="1">
    <source>
        <dbReference type="ARBA" id="ARBA00023015"/>
    </source>
</evidence>
<dbReference type="PANTHER" id="PTHR46796:SF6">
    <property type="entry name" value="ARAC SUBFAMILY"/>
    <property type="match status" value="1"/>
</dbReference>
<evidence type="ECO:0000256" key="2">
    <source>
        <dbReference type="ARBA" id="ARBA00023125"/>
    </source>
</evidence>
<keyword evidence="7" id="KW-1185">Reference proteome</keyword>
<feature type="compositionally biased region" description="Polar residues" evidence="4">
    <location>
        <begin position="36"/>
        <end position="47"/>
    </location>
</feature>
<dbReference type="Gene3D" id="1.10.10.60">
    <property type="entry name" value="Homeodomain-like"/>
    <property type="match status" value="1"/>
</dbReference>
<dbReference type="PROSITE" id="PS01124">
    <property type="entry name" value="HTH_ARAC_FAMILY_2"/>
    <property type="match status" value="1"/>
</dbReference>
<reference evidence="6 7" key="1">
    <citation type="submission" date="2018-08" db="EMBL/GenBank/DDBJ databases">
        <title>Lysobacter sp. zong2l5, whole genome shotgun sequence.</title>
        <authorList>
            <person name="Zhang X."/>
            <person name="Feng G."/>
            <person name="Zhu H."/>
        </authorList>
    </citation>
    <scope>NUCLEOTIDE SEQUENCE [LARGE SCALE GENOMIC DNA]</scope>
    <source>
        <strain evidence="7">zong2l5</strain>
    </source>
</reference>
<proteinExistence type="predicted"/>
<feature type="region of interest" description="Disordered" evidence="4">
    <location>
        <begin position="1"/>
        <end position="75"/>
    </location>
</feature>
<name>A0A371JYV9_9GAMM</name>
<evidence type="ECO:0000256" key="3">
    <source>
        <dbReference type="ARBA" id="ARBA00023163"/>
    </source>
</evidence>
<dbReference type="SMART" id="SM00342">
    <property type="entry name" value="HTH_ARAC"/>
    <property type="match status" value="1"/>
</dbReference>
<dbReference type="Proteomes" id="UP000264492">
    <property type="component" value="Unassembled WGS sequence"/>
</dbReference>
<evidence type="ECO:0000313" key="7">
    <source>
        <dbReference type="Proteomes" id="UP000264492"/>
    </source>
</evidence>
<accession>A0A371JYV9</accession>
<organism evidence="6 7">
    <name type="scientific">Lysobacter silvisoli</name>
    <dbReference type="NCBI Taxonomy" id="2293254"/>
    <lineage>
        <taxon>Bacteria</taxon>
        <taxon>Pseudomonadati</taxon>
        <taxon>Pseudomonadota</taxon>
        <taxon>Gammaproteobacteria</taxon>
        <taxon>Lysobacterales</taxon>
        <taxon>Lysobacteraceae</taxon>
        <taxon>Lysobacter</taxon>
    </lineage>
</organism>
<gene>
    <name evidence="6" type="ORF">DX914_11320</name>
</gene>
<dbReference type="GO" id="GO:0043565">
    <property type="term" value="F:sequence-specific DNA binding"/>
    <property type="evidence" value="ECO:0007669"/>
    <property type="project" value="InterPro"/>
</dbReference>
<comment type="caution">
    <text evidence="6">The sequence shown here is derived from an EMBL/GenBank/DDBJ whole genome shotgun (WGS) entry which is preliminary data.</text>
</comment>
<evidence type="ECO:0000313" key="6">
    <source>
        <dbReference type="EMBL" id="RDZ26863.1"/>
    </source>
</evidence>
<evidence type="ECO:0000256" key="4">
    <source>
        <dbReference type="SAM" id="MobiDB-lite"/>
    </source>
</evidence>